<dbReference type="GO" id="GO:0004301">
    <property type="term" value="F:epoxide hydrolase activity"/>
    <property type="evidence" value="ECO:0007669"/>
    <property type="project" value="TreeGrafter"/>
</dbReference>
<feature type="active site" description="Nucleophile" evidence="4">
    <location>
        <position position="169"/>
    </location>
</feature>
<dbReference type="KEGG" id="sya:A6768_12210"/>
<name>A0A291N0I6_SPHYA</name>
<reference evidence="6 7" key="1">
    <citation type="submission" date="2017-10" db="EMBL/GenBank/DDBJ databases">
        <title>Sphingobium yanoikuyae S72.</title>
        <authorList>
            <person name="Sanchez E."/>
            <person name="Bustos P."/>
            <person name="Mendoza P."/>
            <person name="Guo X."/>
            <person name="Mendoza A."/>
        </authorList>
    </citation>
    <scope>NUCLEOTIDE SEQUENCE [LARGE SCALE GENOMIC DNA]</scope>
    <source>
        <strain evidence="6 7">S72</strain>
    </source>
</reference>
<dbReference type="RefSeq" id="WP_097383803.1">
    <property type="nucleotide sequence ID" value="NZ_CP023741.1"/>
</dbReference>
<dbReference type="AlphaFoldDB" id="A0A291N0I6"/>
<protein>
    <submittedName>
        <fullName evidence="6">Enterotoxin</fullName>
    </submittedName>
</protein>
<dbReference type="GO" id="GO:0097176">
    <property type="term" value="P:epoxide metabolic process"/>
    <property type="evidence" value="ECO:0007669"/>
    <property type="project" value="TreeGrafter"/>
</dbReference>
<dbReference type="PANTHER" id="PTHR21661">
    <property type="entry name" value="EPOXIDE HYDROLASE 1-RELATED"/>
    <property type="match status" value="1"/>
</dbReference>
<evidence type="ECO:0000313" key="7">
    <source>
        <dbReference type="Proteomes" id="UP000219422"/>
    </source>
</evidence>
<feature type="active site" description="Proton donor" evidence="4">
    <location>
        <position position="293"/>
    </location>
</feature>
<dbReference type="Gene3D" id="3.40.50.1820">
    <property type="entry name" value="alpha/beta hydrolase"/>
    <property type="match status" value="1"/>
</dbReference>
<evidence type="ECO:0000256" key="1">
    <source>
        <dbReference type="ARBA" id="ARBA00010088"/>
    </source>
</evidence>
<comment type="similarity">
    <text evidence="1">Belongs to the peptidase S33 family.</text>
</comment>
<feature type="domain" description="Epoxide hydrolase N-terminal" evidence="5">
    <location>
        <begin position="4"/>
        <end position="109"/>
    </location>
</feature>
<dbReference type="InterPro" id="IPR029058">
    <property type="entry name" value="AB_hydrolase_fold"/>
</dbReference>
<feature type="active site" description="Proton acceptor" evidence="4">
    <location>
        <position position="345"/>
    </location>
</feature>
<dbReference type="EMBL" id="CP023741">
    <property type="protein sequence ID" value="ATI80678.1"/>
    <property type="molecule type" value="Genomic_DNA"/>
</dbReference>
<evidence type="ECO:0000256" key="2">
    <source>
        <dbReference type="ARBA" id="ARBA00022797"/>
    </source>
</evidence>
<proteinExistence type="inferred from homology"/>
<dbReference type="InterPro" id="IPR010497">
    <property type="entry name" value="Epoxide_hydro_N"/>
</dbReference>
<keyword evidence="2" id="KW-0058">Aromatic hydrocarbons catabolism</keyword>
<dbReference type="Proteomes" id="UP000219422">
    <property type="component" value="Chromosome"/>
</dbReference>
<evidence type="ECO:0000313" key="6">
    <source>
        <dbReference type="EMBL" id="ATI80678.1"/>
    </source>
</evidence>
<evidence type="ECO:0000256" key="3">
    <source>
        <dbReference type="ARBA" id="ARBA00022801"/>
    </source>
</evidence>
<dbReference type="Pfam" id="PF06441">
    <property type="entry name" value="EHN"/>
    <property type="match status" value="1"/>
</dbReference>
<evidence type="ECO:0000256" key="4">
    <source>
        <dbReference type="PIRSR" id="PIRSR001112-1"/>
    </source>
</evidence>
<keyword evidence="3" id="KW-0378">Hydrolase</keyword>
<dbReference type="PRINTS" id="PR00412">
    <property type="entry name" value="EPOXHYDRLASE"/>
</dbReference>
<dbReference type="InterPro" id="IPR016292">
    <property type="entry name" value="Epoxide_hydrolase"/>
</dbReference>
<sequence length="367" mass="41179">MTAQPFHIDVPQSVLDRIEARLADTRIGYMPQDEDQWRYGMDARYLAELVAYWRESYDWRREEEKLNRWPQFRAEVDGIPIHFYHVQGDGRHPLPILLTHGWPGSVVEFQEVIPLLVDAGFSLVIPSLPGYGWSGRPPRPIGPARVAAMWRTLMVDVLGYPRFFAQGGDWGSAVTTQLGISHADVVAAIHLNFFMPPSPGPGADAELLAYWGSVGRLMEAESGYQHEQATKPQTIGLALHDNPVGWAAWVVEKFWRWGDTKGNIESRFTKDHLITNLMSYLVNDAVISSIWMYHGLAEDPMASGPVTVPTALAHFPGEFYPMPDRALAERQYAVVRMTKMAAGGHFAAMEEPEAFAADVIAFFEGQQ</sequence>
<dbReference type="InterPro" id="IPR000639">
    <property type="entry name" value="Epox_hydrolase-like"/>
</dbReference>
<dbReference type="PANTHER" id="PTHR21661:SF35">
    <property type="entry name" value="EPOXIDE HYDROLASE"/>
    <property type="match status" value="1"/>
</dbReference>
<accession>A0A291N0I6</accession>
<organism evidence="6 7">
    <name type="scientific">Sphingobium yanoikuyae</name>
    <name type="common">Sphingomonas yanoikuyae</name>
    <dbReference type="NCBI Taxonomy" id="13690"/>
    <lineage>
        <taxon>Bacteria</taxon>
        <taxon>Pseudomonadati</taxon>
        <taxon>Pseudomonadota</taxon>
        <taxon>Alphaproteobacteria</taxon>
        <taxon>Sphingomonadales</taxon>
        <taxon>Sphingomonadaceae</taxon>
        <taxon>Sphingobium</taxon>
    </lineage>
</organism>
<dbReference type="GeneID" id="57777592"/>
<dbReference type="PIRSF" id="PIRSF001112">
    <property type="entry name" value="Epoxide_hydrolase"/>
    <property type="match status" value="1"/>
</dbReference>
<dbReference type="SUPFAM" id="SSF53474">
    <property type="entry name" value="alpha/beta-Hydrolases"/>
    <property type="match status" value="1"/>
</dbReference>
<evidence type="ECO:0000259" key="5">
    <source>
        <dbReference type="Pfam" id="PF06441"/>
    </source>
</evidence>
<gene>
    <name evidence="6" type="ORF">A6768_12210</name>
</gene>